<accession>A0ABN6AU05</accession>
<evidence type="ECO:0000313" key="5">
    <source>
        <dbReference type="EMBL" id="BBY71333.1"/>
    </source>
</evidence>
<dbReference type="InterPro" id="IPR025110">
    <property type="entry name" value="AMP-bd_C"/>
</dbReference>
<dbReference type="Gene3D" id="3.30.300.30">
    <property type="match status" value="1"/>
</dbReference>
<dbReference type="Pfam" id="PF13193">
    <property type="entry name" value="AMP-binding_C"/>
    <property type="match status" value="1"/>
</dbReference>
<dbReference type="PANTHER" id="PTHR43201">
    <property type="entry name" value="ACYL-COA SYNTHETASE"/>
    <property type="match status" value="1"/>
</dbReference>
<evidence type="ECO:0000256" key="2">
    <source>
        <dbReference type="ARBA" id="ARBA00022598"/>
    </source>
</evidence>
<gene>
    <name evidence="5" type="ORF">MPRI_35200</name>
</gene>
<dbReference type="InterPro" id="IPR045851">
    <property type="entry name" value="AMP-bd_C_sf"/>
</dbReference>
<evidence type="ECO:0000313" key="6">
    <source>
        <dbReference type="Proteomes" id="UP000466578"/>
    </source>
</evidence>
<dbReference type="InterPro" id="IPR042099">
    <property type="entry name" value="ANL_N_sf"/>
</dbReference>
<feature type="domain" description="AMP-binding enzyme C-terminal" evidence="4">
    <location>
        <begin position="441"/>
        <end position="516"/>
    </location>
</feature>
<feature type="domain" description="AMP-dependent synthetase/ligase" evidence="3">
    <location>
        <begin position="27"/>
        <end position="390"/>
    </location>
</feature>
<dbReference type="SUPFAM" id="SSF56801">
    <property type="entry name" value="Acetyl-CoA synthetase-like"/>
    <property type="match status" value="1"/>
</dbReference>
<organism evidence="5 6">
    <name type="scientific">Mycobacterium paraintracellulare</name>
    <dbReference type="NCBI Taxonomy" id="1138383"/>
    <lineage>
        <taxon>Bacteria</taxon>
        <taxon>Bacillati</taxon>
        <taxon>Actinomycetota</taxon>
        <taxon>Actinomycetes</taxon>
        <taxon>Mycobacteriales</taxon>
        <taxon>Mycobacteriaceae</taxon>
        <taxon>Mycobacterium</taxon>
        <taxon>Mycobacterium avium complex (MAC)</taxon>
    </lineage>
</organism>
<dbReference type="InterPro" id="IPR020845">
    <property type="entry name" value="AMP-binding_CS"/>
</dbReference>
<keyword evidence="2 5" id="KW-0436">Ligase</keyword>
<dbReference type="Gene3D" id="3.40.50.12780">
    <property type="entry name" value="N-terminal domain of ligase-like"/>
    <property type="match status" value="1"/>
</dbReference>
<dbReference type="Proteomes" id="UP000466578">
    <property type="component" value="Chromosome"/>
</dbReference>
<sequence length="534" mass="58038">MLRRQARVAADTSVTVVDTTVGELLSTRAASYPDREALVGVGHDGNPVRLTYGDLYGESRRVATALSAITAPGDYVAIWAPNVAEWPLVQYGAALAGVVLVALNPKSSESELRYALTHCRATALVHADAVRDRSTADVARQVSADMPGLHRISLSERARWCADEVDDSLLCRRAHPDADRPAMLQYTSGTTGRPKGVLLSDRAIVNVAKLTMEAVGAGHGTRFLNPLPMFHTAGCVVSTLGPLWSAGTVVLVDRFSPDPVLDSLARERIQVLFYVPAILSALVKAQRSRRSVAPPLRLMLGGAANVAPELILAAESCFGGTVINLFGQTELAPVLTLTRPHDARHDRLTTVGRPLPQVECKIVDADGHVAEVNTVGEICARGYQQFLEYLHDSEATAAALDNEGFVRTGDLGMIDERGYLTVTGRLKELVIRGGENVSPAEVERLIDRDHRVDEAVVLGLPDERLGEIVAAVIRTREPSRQLKDELIDHLWAHASPHKIPERWFVADDFPCTATGKVRRFVLRESILRGELTEL</sequence>
<evidence type="ECO:0000259" key="3">
    <source>
        <dbReference type="Pfam" id="PF00501"/>
    </source>
</evidence>
<protein>
    <submittedName>
        <fullName evidence="5">Fatty-acid-CoA ligase</fullName>
    </submittedName>
</protein>
<dbReference type="PROSITE" id="PS00455">
    <property type="entry name" value="AMP_BINDING"/>
    <property type="match status" value="1"/>
</dbReference>
<dbReference type="RefSeq" id="WP_014384235.1">
    <property type="nucleotide sequence ID" value="NC_016948.1"/>
</dbReference>
<dbReference type="GeneID" id="45453913"/>
<name>A0ABN6AU05_9MYCO</name>
<comment type="similarity">
    <text evidence="1">Belongs to the ATP-dependent AMP-binding enzyme family.</text>
</comment>
<proteinExistence type="inferred from homology"/>
<dbReference type="GO" id="GO:0016874">
    <property type="term" value="F:ligase activity"/>
    <property type="evidence" value="ECO:0007669"/>
    <property type="project" value="UniProtKB-KW"/>
</dbReference>
<dbReference type="EMBL" id="AP022597">
    <property type="protein sequence ID" value="BBY71333.1"/>
    <property type="molecule type" value="Genomic_DNA"/>
</dbReference>
<evidence type="ECO:0000256" key="1">
    <source>
        <dbReference type="ARBA" id="ARBA00006432"/>
    </source>
</evidence>
<keyword evidence="6" id="KW-1185">Reference proteome</keyword>
<dbReference type="PANTHER" id="PTHR43201:SF5">
    <property type="entry name" value="MEDIUM-CHAIN ACYL-COA LIGASE ACSF2, MITOCHONDRIAL"/>
    <property type="match status" value="1"/>
</dbReference>
<dbReference type="Pfam" id="PF00501">
    <property type="entry name" value="AMP-binding"/>
    <property type="match status" value="1"/>
</dbReference>
<reference evidence="5 6" key="1">
    <citation type="journal article" date="2019" name="Emerg. Microbes Infect.">
        <title>Comprehensive subspecies identification of 175 nontuberculous mycobacteria species based on 7547 genomic profiles.</title>
        <authorList>
            <person name="Matsumoto Y."/>
            <person name="Kinjo T."/>
            <person name="Motooka D."/>
            <person name="Nabeya D."/>
            <person name="Jung N."/>
            <person name="Uechi K."/>
            <person name="Horii T."/>
            <person name="Iida T."/>
            <person name="Fujita J."/>
            <person name="Nakamura S."/>
        </authorList>
    </citation>
    <scope>NUCLEOTIDE SEQUENCE [LARGE SCALE GENOMIC DNA]</scope>
    <source>
        <strain evidence="5 6">JCM 30622</strain>
    </source>
</reference>
<evidence type="ECO:0000259" key="4">
    <source>
        <dbReference type="Pfam" id="PF13193"/>
    </source>
</evidence>
<dbReference type="InterPro" id="IPR000873">
    <property type="entry name" value="AMP-dep_synth/lig_dom"/>
</dbReference>